<proteinExistence type="predicted"/>
<sequence length="128" mass="14650">MDFGGLRFKFHAYHSDTEDAQAEIALCFEAYNNMMLEAITRTKRSTHLLQLWGGRTHCMVLFQTLRTAQTLSQHQAHPLIFSAGLHSLTACRWSNLPISSTTYLFFVPRLILMALGWRSSYPRFGTPP</sequence>
<protein>
    <submittedName>
        <fullName evidence="1">Uncharacterized protein</fullName>
    </submittedName>
</protein>
<keyword evidence="1" id="KW-0496">Mitochondrion</keyword>
<geneLocation type="mitochondrion" evidence="1"/>
<name>A0A101LV66_PICGL</name>
<comment type="caution">
    <text evidence="1">The sequence shown here is derived from an EMBL/GenBank/DDBJ whole genome shotgun (WGS) entry which is preliminary data.</text>
</comment>
<evidence type="ECO:0000313" key="1">
    <source>
        <dbReference type="EMBL" id="KUM45964.1"/>
    </source>
</evidence>
<gene>
    <name evidence="1" type="ORF">ABT39_MTgene2067</name>
</gene>
<organism evidence="1">
    <name type="scientific">Picea glauca</name>
    <name type="common">White spruce</name>
    <name type="synonym">Pinus glauca</name>
    <dbReference type="NCBI Taxonomy" id="3330"/>
    <lineage>
        <taxon>Eukaryota</taxon>
        <taxon>Viridiplantae</taxon>
        <taxon>Streptophyta</taxon>
        <taxon>Embryophyta</taxon>
        <taxon>Tracheophyta</taxon>
        <taxon>Spermatophyta</taxon>
        <taxon>Pinopsida</taxon>
        <taxon>Pinidae</taxon>
        <taxon>Conifers I</taxon>
        <taxon>Pinales</taxon>
        <taxon>Pinaceae</taxon>
        <taxon>Picea</taxon>
    </lineage>
</organism>
<reference evidence="1" key="1">
    <citation type="journal article" date="2015" name="Genome Biol. Evol.">
        <title>Organellar Genomes of White Spruce (Picea glauca): Assembly and Annotation.</title>
        <authorList>
            <person name="Jackman S.D."/>
            <person name="Warren R.L."/>
            <person name="Gibb E.A."/>
            <person name="Vandervalk B.P."/>
            <person name="Mohamadi H."/>
            <person name="Chu J."/>
            <person name="Raymond A."/>
            <person name="Pleasance S."/>
            <person name="Coope R."/>
            <person name="Wildung M.R."/>
            <person name="Ritland C.E."/>
            <person name="Bousquet J."/>
            <person name="Jones S.J."/>
            <person name="Bohlmann J."/>
            <person name="Birol I."/>
        </authorList>
    </citation>
    <scope>NUCLEOTIDE SEQUENCE [LARGE SCALE GENOMIC DNA]</scope>
    <source>
        <tissue evidence="1">Flushing bud</tissue>
    </source>
</reference>
<accession>A0A101LV66</accession>
<dbReference type="AlphaFoldDB" id="A0A101LV66"/>
<dbReference type="EMBL" id="LKAM01000014">
    <property type="protein sequence ID" value="KUM45964.1"/>
    <property type="molecule type" value="Genomic_DNA"/>
</dbReference>